<protein>
    <submittedName>
        <fullName evidence="2">Uncharacterized protein</fullName>
    </submittedName>
</protein>
<organism evidence="2 3">
    <name type="scientific">Cricetulus griseus</name>
    <name type="common">Chinese hamster</name>
    <name type="synonym">Cricetulus barabensis griseus</name>
    <dbReference type="NCBI Taxonomy" id="10029"/>
    <lineage>
        <taxon>Eukaryota</taxon>
        <taxon>Metazoa</taxon>
        <taxon>Chordata</taxon>
        <taxon>Craniata</taxon>
        <taxon>Vertebrata</taxon>
        <taxon>Euteleostomi</taxon>
        <taxon>Mammalia</taxon>
        <taxon>Eutheria</taxon>
        <taxon>Euarchontoglires</taxon>
        <taxon>Glires</taxon>
        <taxon>Rodentia</taxon>
        <taxon>Myomorpha</taxon>
        <taxon>Muroidea</taxon>
        <taxon>Cricetidae</taxon>
        <taxon>Cricetinae</taxon>
        <taxon>Cricetulus</taxon>
    </lineage>
</organism>
<dbReference type="InParanoid" id="G3HF71"/>
<evidence type="ECO:0000313" key="3">
    <source>
        <dbReference type="Proteomes" id="UP000001075"/>
    </source>
</evidence>
<proteinExistence type="predicted"/>
<dbReference type="Proteomes" id="UP000001075">
    <property type="component" value="Unassembled WGS sequence"/>
</dbReference>
<gene>
    <name evidence="2" type="ORF">I79_009226</name>
</gene>
<feature type="region of interest" description="Disordered" evidence="1">
    <location>
        <begin position="1"/>
        <end position="38"/>
    </location>
</feature>
<sequence>MTSLAEAARAVDRNGKMGEERLKHQEGRQGQGGDPPAKTRVCVVEGFIEAGEVSRGVQAAGMGV</sequence>
<feature type="compositionally biased region" description="Basic and acidic residues" evidence="1">
    <location>
        <begin position="9"/>
        <end position="27"/>
    </location>
</feature>
<dbReference type="EMBL" id="JH000325">
    <property type="protein sequence ID" value="EGV99495.1"/>
    <property type="molecule type" value="Genomic_DNA"/>
</dbReference>
<dbReference type="AlphaFoldDB" id="G3HF71"/>
<evidence type="ECO:0000313" key="2">
    <source>
        <dbReference type="EMBL" id="EGV99495.1"/>
    </source>
</evidence>
<name>G3HF71_CRIGR</name>
<reference evidence="3" key="1">
    <citation type="journal article" date="2011" name="Nat. Biotechnol.">
        <title>The genomic sequence of the Chinese hamster ovary (CHO)-K1 cell line.</title>
        <authorList>
            <person name="Xu X."/>
            <person name="Nagarajan H."/>
            <person name="Lewis N.E."/>
            <person name="Pan S."/>
            <person name="Cai Z."/>
            <person name="Liu X."/>
            <person name="Chen W."/>
            <person name="Xie M."/>
            <person name="Wang W."/>
            <person name="Hammond S."/>
            <person name="Andersen M.R."/>
            <person name="Neff N."/>
            <person name="Passarelli B."/>
            <person name="Koh W."/>
            <person name="Fan H.C."/>
            <person name="Wang J."/>
            <person name="Gui Y."/>
            <person name="Lee K.H."/>
            <person name="Betenbaugh M.J."/>
            <person name="Quake S.R."/>
            <person name="Famili I."/>
            <person name="Palsson B.O."/>
            <person name="Wang J."/>
        </authorList>
    </citation>
    <scope>NUCLEOTIDE SEQUENCE [LARGE SCALE GENOMIC DNA]</scope>
    <source>
        <strain evidence="3">CHO K1 cell line</strain>
    </source>
</reference>
<evidence type="ECO:0000256" key="1">
    <source>
        <dbReference type="SAM" id="MobiDB-lite"/>
    </source>
</evidence>
<accession>G3HF71</accession>